<reference evidence="1" key="1">
    <citation type="journal article" date="2005" name="Proc. Natl. Acad. Sci. U.S.A.">
        <title>The psychrophilic lifestyle as revealed by the genome sequence of Colwellia psychrerythraea 34H through genomic and proteomic analyses.</title>
        <authorList>
            <person name="Methe B.A."/>
            <person name="Nelson K.E."/>
            <person name="Deming J.W."/>
            <person name="Momen B."/>
            <person name="Melamud E."/>
            <person name="Zhang X."/>
            <person name="Moult J."/>
            <person name="Madupu R."/>
            <person name="Nelson W.C."/>
            <person name="Dodson R.J."/>
            <person name="Brinkac L.M."/>
            <person name="Daugherty S.C."/>
            <person name="Durkin A.S."/>
            <person name="DeBoy R.T."/>
            <person name="Kolonay J.F."/>
            <person name="Sullivan S.A."/>
            <person name="Zhou L."/>
            <person name="Davidsen T.M."/>
            <person name="Wu M."/>
            <person name="Huston A.L."/>
            <person name="Lewis M."/>
            <person name="Weaver B."/>
            <person name="Weidman J.F."/>
            <person name="Khouri H."/>
            <person name="Utterback T.R."/>
            <person name="Feldblyum T.V."/>
            <person name="Fraser C.M."/>
        </authorList>
    </citation>
    <scope>NUCLEOTIDE SEQUENCE [LARGE SCALE GENOMIC DNA]</scope>
    <source>
        <strain evidence="1">34H</strain>
    </source>
</reference>
<gene>
    <name evidence="1" type="ordered locus">CPS_3773</name>
</gene>
<evidence type="ECO:0000313" key="1">
    <source>
        <dbReference type="EMBL" id="AAZ25257.1"/>
    </source>
</evidence>
<dbReference type="HOGENOM" id="CLU_2878119_0_0_6"/>
<dbReference type="KEGG" id="cps:CPS_3773"/>
<protein>
    <submittedName>
        <fullName evidence="1">Uncharacterized protein</fullName>
    </submittedName>
</protein>
<dbReference type="Proteomes" id="UP000000547">
    <property type="component" value="Chromosome"/>
</dbReference>
<sequence length="63" mass="7534">MAKSCQTVFTLLKLSINLALNYFFKTFMFHANFQNKPNQLFLNDLFFIKKRLSTFQVIKYTIC</sequence>
<organism evidence="1 2">
    <name type="scientific">Colwellia psychrerythraea (strain 34H / ATCC BAA-681)</name>
    <name type="common">Vibrio psychroerythus</name>
    <dbReference type="NCBI Taxonomy" id="167879"/>
    <lineage>
        <taxon>Bacteria</taxon>
        <taxon>Pseudomonadati</taxon>
        <taxon>Pseudomonadota</taxon>
        <taxon>Gammaproteobacteria</taxon>
        <taxon>Alteromonadales</taxon>
        <taxon>Colwelliaceae</taxon>
        <taxon>Colwellia</taxon>
    </lineage>
</organism>
<dbReference type="EMBL" id="CP000083">
    <property type="protein sequence ID" value="AAZ25257.1"/>
    <property type="molecule type" value="Genomic_DNA"/>
</dbReference>
<name>Q47XN0_COLP3</name>
<accession>Q47XN0</accession>
<dbReference type="AlphaFoldDB" id="Q47XN0"/>
<proteinExistence type="predicted"/>
<evidence type="ECO:0000313" key="2">
    <source>
        <dbReference type="Proteomes" id="UP000000547"/>
    </source>
</evidence>
<dbReference type="STRING" id="167879.CPS_3773"/>